<sequence>MTMDDKGNPMNNVTGTPAPYSQPTFDLLEEASQPTQSARTRTPPRARNTNRPHGHIVHLKDLPGPLSMHRLVLEGILVRLDDTQAYTTRDAGTLAGRTAIIRELLPPGIPACGRTAAWVWAGGDFPQVLDVLSRSHFRAPVAGRRIHTLSRRVPSEQLTALGDLQLTTPARTACDLALFPYDEIIRQQLHETMVTVMQQCHVDVRDCLKILDGCPHLHTARQARRVIGDFACIA</sequence>
<name>A0A087AZQ1_9BIFI</name>
<feature type="compositionally biased region" description="Polar residues" evidence="1">
    <location>
        <begin position="9"/>
        <end position="24"/>
    </location>
</feature>
<dbReference type="EMBL" id="JGYV01000005">
    <property type="protein sequence ID" value="KFI64251.1"/>
    <property type="molecule type" value="Genomic_DNA"/>
</dbReference>
<comment type="caution">
    <text evidence="2">The sequence shown here is derived from an EMBL/GenBank/DDBJ whole genome shotgun (WGS) entry which is preliminary data.</text>
</comment>
<evidence type="ECO:0000313" key="3">
    <source>
        <dbReference type="Proteomes" id="UP000029067"/>
    </source>
</evidence>
<reference evidence="2 3" key="1">
    <citation type="submission" date="2014-03" db="EMBL/GenBank/DDBJ databases">
        <title>Genomics of Bifidobacteria.</title>
        <authorList>
            <person name="Ventura M."/>
            <person name="Milani C."/>
            <person name="Lugli G.A."/>
        </authorList>
    </citation>
    <scope>NUCLEOTIDE SEQUENCE [LARGE SCALE GENOMIC DNA]</scope>
    <source>
        <strain evidence="2 3">LMG 10738</strain>
    </source>
</reference>
<accession>A0A087AZQ1</accession>
<proteinExistence type="predicted"/>
<evidence type="ECO:0000313" key="2">
    <source>
        <dbReference type="EMBL" id="KFI64251.1"/>
    </source>
</evidence>
<dbReference type="Proteomes" id="UP000029067">
    <property type="component" value="Unassembled WGS sequence"/>
</dbReference>
<dbReference type="RefSeq" id="WP_152598093.1">
    <property type="nucleotide sequence ID" value="NZ_JGYV01000005.1"/>
</dbReference>
<protein>
    <recommendedName>
        <fullName evidence="4">AbiEi antitoxin C-terminal domain-containing protein</fullName>
    </recommendedName>
</protein>
<organism evidence="2 3">
    <name type="scientific">Bifidobacterium cuniculi</name>
    <dbReference type="NCBI Taxonomy" id="1688"/>
    <lineage>
        <taxon>Bacteria</taxon>
        <taxon>Bacillati</taxon>
        <taxon>Actinomycetota</taxon>
        <taxon>Actinomycetes</taxon>
        <taxon>Bifidobacteriales</taxon>
        <taxon>Bifidobacteriaceae</taxon>
        <taxon>Bifidobacterium</taxon>
    </lineage>
</organism>
<feature type="compositionally biased region" description="Basic residues" evidence="1">
    <location>
        <begin position="42"/>
        <end position="56"/>
    </location>
</feature>
<feature type="region of interest" description="Disordered" evidence="1">
    <location>
        <begin position="1"/>
        <end position="56"/>
    </location>
</feature>
<dbReference type="AlphaFoldDB" id="A0A087AZQ1"/>
<dbReference type="eggNOG" id="ENOG5031JNZ">
    <property type="taxonomic scope" value="Bacteria"/>
</dbReference>
<evidence type="ECO:0000256" key="1">
    <source>
        <dbReference type="SAM" id="MobiDB-lite"/>
    </source>
</evidence>
<gene>
    <name evidence="2" type="ORF">BCUN_2116</name>
</gene>
<keyword evidence="3" id="KW-1185">Reference proteome</keyword>
<evidence type="ECO:0008006" key="4">
    <source>
        <dbReference type="Google" id="ProtNLM"/>
    </source>
</evidence>